<proteinExistence type="predicted"/>
<dbReference type="EMBL" id="CP043875">
    <property type="protein sequence ID" value="WOF16780.1"/>
    <property type="molecule type" value="Genomic_DNA"/>
</dbReference>
<evidence type="ECO:0000313" key="2">
    <source>
        <dbReference type="EMBL" id="WOF16780.1"/>
    </source>
</evidence>
<dbReference type="Proteomes" id="UP001301797">
    <property type="component" value="Chromosome"/>
</dbReference>
<organism evidence="2 3">
    <name type="scientific">Methanochimaera problematica</name>
    <dbReference type="NCBI Taxonomy" id="2609417"/>
    <lineage>
        <taxon>Archaea</taxon>
        <taxon>Methanobacteriati</taxon>
        <taxon>Methanobacteriota</taxon>
        <taxon>Stenosarchaea group</taxon>
        <taxon>Methanomicrobia</taxon>
        <taxon>Methanomicrobiales</taxon>
        <taxon>Methanomicrobiaceae</taxon>
        <taxon>Methanochimaera</taxon>
    </lineage>
</organism>
<reference evidence="2 3" key="1">
    <citation type="submission" date="2019-09" db="EMBL/GenBank/DDBJ databases">
        <title>The complete genome of Methanoplanus sp. FWC-SCC4.</title>
        <authorList>
            <person name="Chen S.-C."/>
            <person name="Zhou Y.-Z."/>
            <person name="Lai M.-C."/>
        </authorList>
    </citation>
    <scope>NUCLEOTIDE SEQUENCE [LARGE SCALE GENOMIC DNA]</scope>
    <source>
        <strain evidence="2 3">FWC-SCC4</strain>
    </source>
</reference>
<gene>
    <name evidence="2" type="ORF">F1737_08795</name>
</gene>
<feature type="region of interest" description="Disordered" evidence="1">
    <location>
        <begin position="1"/>
        <end position="29"/>
    </location>
</feature>
<dbReference type="GeneID" id="85230257"/>
<accession>A0AA97FC65</accession>
<evidence type="ECO:0000256" key="1">
    <source>
        <dbReference type="SAM" id="MobiDB-lite"/>
    </source>
</evidence>
<dbReference type="RefSeq" id="WP_317136208.1">
    <property type="nucleotide sequence ID" value="NZ_CP043875.1"/>
</dbReference>
<sequence length="85" mass="9131">MTASKKSTDTAGNRTGKTTGKATGNNKKSSKRYPLYLIARAISEEIHTKGDSIEAITVTRTAGHTYKVETEFRETPGAAGGNRNE</sequence>
<name>A0AA97FC65_9EURY</name>
<feature type="compositionally biased region" description="Low complexity" evidence="1">
    <location>
        <begin position="10"/>
        <end position="27"/>
    </location>
</feature>
<dbReference type="KEGG" id="mefw:F1737_08795"/>
<keyword evidence="3" id="KW-1185">Reference proteome</keyword>
<evidence type="ECO:0000313" key="3">
    <source>
        <dbReference type="Proteomes" id="UP001301797"/>
    </source>
</evidence>
<dbReference type="AlphaFoldDB" id="A0AA97FC65"/>
<protein>
    <submittedName>
        <fullName evidence="2">Uncharacterized protein</fullName>
    </submittedName>
</protein>